<keyword evidence="2" id="KW-1185">Reference proteome</keyword>
<evidence type="ECO:0000313" key="1">
    <source>
        <dbReference type="EMBL" id="KAH0453118.1"/>
    </source>
</evidence>
<comment type="caution">
    <text evidence="1">The sequence shown here is derived from an EMBL/GenBank/DDBJ whole genome shotgun (WGS) entry which is preliminary data.</text>
</comment>
<dbReference type="AlphaFoldDB" id="A0AAV7GBP8"/>
<evidence type="ECO:0000313" key="2">
    <source>
        <dbReference type="Proteomes" id="UP000775213"/>
    </source>
</evidence>
<reference evidence="1 2" key="1">
    <citation type="journal article" date="2021" name="Hortic Res">
        <title>Chromosome-scale assembly of the Dendrobium chrysotoxum genome enhances the understanding of orchid evolution.</title>
        <authorList>
            <person name="Zhang Y."/>
            <person name="Zhang G.Q."/>
            <person name="Zhang D."/>
            <person name="Liu X.D."/>
            <person name="Xu X.Y."/>
            <person name="Sun W.H."/>
            <person name="Yu X."/>
            <person name="Zhu X."/>
            <person name="Wang Z.W."/>
            <person name="Zhao X."/>
            <person name="Zhong W.Y."/>
            <person name="Chen H."/>
            <person name="Yin W.L."/>
            <person name="Huang T."/>
            <person name="Niu S.C."/>
            <person name="Liu Z.J."/>
        </authorList>
    </citation>
    <scope>NUCLEOTIDE SEQUENCE [LARGE SCALE GENOMIC DNA]</scope>
    <source>
        <strain evidence="1">Lindl</strain>
    </source>
</reference>
<proteinExistence type="predicted"/>
<dbReference type="SUPFAM" id="SSF52833">
    <property type="entry name" value="Thioredoxin-like"/>
    <property type="match status" value="1"/>
</dbReference>
<accession>A0AAV7GBP8</accession>
<gene>
    <name evidence="1" type="ORF">IEQ34_017442</name>
</gene>
<protein>
    <recommendedName>
        <fullName evidence="3">Thioredoxin domain-containing protein</fullName>
    </recommendedName>
</protein>
<organism evidence="1 2">
    <name type="scientific">Dendrobium chrysotoxum</name>
    <name type="common">Orchid</name>
    <dbReference type="NCBI Taxonomy" id="161865"/>
    <lineage>
        <taxon>Eukaryota</taxon>
        <taxon>Viridiplantae</taxon>
        <taxon>Streptophyta</taxon>
        <taxon>Embryophyta</taxon>
        <taxon>Tracheophyta</taxon>
        <taxon>Spermatophyta</taxon>
        <taxon>Magnoliopsida</taxon>
        <taxon>Liliopsida</taxon>
        <taxon>Asparagales</taxon>
        <taxon>Orchidaceae</taxon>
        <taxon>Epidendroideae</taxon>
        <taxon>Malaxideae</taxon>
        <taxon>Dendrobiinae</taxon>
        <taxon>Dendrobium</taxon>
    </lineage>
</organism>
<sequence>MMRKLIEMRSKTPPMVPISNPNQHLIGILLAKSKEKEIGWEKFDEESSFYQEPPLKAPIRCESGFLNGGTTKREFCGGGGRVTNHYWRHFRQGEWMTGEGGGRVEPWGSGQGRRMEERLDFHPRYTGETWRDHDNRYTGEEKTYWGSGDPRVRKLKVRMIEDKVKAEERPKILDACTVSAIPYFVFYKDGKTSDILEGANPASMAHKVVKLLKLVIMLNQLHLQALGWLRVLQFLKQSKIWQSKIALRKLKPKILYQLKI</sequence>
<dbReference type="InterPro" id="IPR036249">
    <property type="entry name" value="Thioredoxin-like_sf"/>
</dbReference>
<evidence type="ECO:0008006" key="3">
    <source>
        <dbReference type="Google" id="ProtNLM"/>
    </source>
</evidence>
<dbReference type="EMBL" id="JAGFBR010000016">
    <property type="protein sequence ID" value="KAH0453118.1"/>
    <property type="molecule type" value="Genomic_DNA"/>
</dbReference>
<name>A0AAV7GBP8_DENCH</name>
<dbReference type="Proteomes" id="UP000775213">
    <property type="component" value="Unassembled WGS sequence"/>
</dbReference>
<dbReference type="Gene3D" id="3.40.30.10">
    <property type="entry name" value="Glutaredoxin"/>
    <property type="match status" value="1"/>
</dbReference>